<keyword evidence="3" id="KW-1185">Reference proteome</keyword>
<dbReference type="Proteomes" id="UP001165363">
    <property type="component" value="Unassembled WGS sequence"/>
</dbReference>
<sequence>MNLGELQSGFRDWLLDGDDQFAAQLGSGARAGLDVYRNNYRSQLRTCLEVAYPMTLEWIGWTRFEAAVADHIDSVTPRSWTLDAYPADFPATLKRQLPDAPECHELAEFEWALSEAFVSGDEPGISMEGCEGIDWDAARLNLAPSFKILHQDTNATDIWSAIKHDRPIPSADTSETSRTILVWRSDEVCQFRRAEPLEGKALEMLSSGARFGEVCDTVCAALTPDVAIESLGKWLGQWFSDGCIVGTDTA</sequence>
<comment type="caution">
    <text evidence="2">The sequence shown here is derived from an EMBL/GenBank/DDBJ whole genome shotgun (WGS) entry which is preliminary data.</text>
</comment>
<dbReference type="GO" id="GO:0003677">
    <property type="term" value="F:DNA binding"/>
    <property type="evidence" value="ECO:0007669"/>
    <property type="project" value="UniProtKB-KW"/>
</dbReference>
<accession>A0ABT0RK53</accession>
<evidence type="ECO:0000313" key="3">
    <source>
        <dbReference type="Proteomes" id="UP001165363"/>
    </source>
</evidence>
<organism evidence="2 3">
    <name type="scientific">Sphingomonas alba</name>
    <dbReference type="NCBI Taxonomy" id="2908208"/>
    <lineage>
        <taxon>Bacteria</taxon>
        <taxon>Pseudomonadati</taxon>
        <taxon>Pseudomonadota</taxon>
        <taxon>Alphaproteobacteria</taxon>
        <taxon>Sphingomonadales</taxon>
        <taxon>Sphingomonadaceae</taxon>
        <taxon>Sphingomonas</taxon>
    </lineage>
</organism>
<reference evidence="2" key="1">
    <citation type="submission" date="2022-05" db="EMBL/GenBank/DDBJ databases">
        <authorList>
            <person name="Jo J.-H."/>
            <person name="Im W.-T."/>
        </authorList>
    </citation>
    <scope>NUCLEOTIDE SEQUENCE</scope>
    <source>
        <strain evidence="2">SE158</strain>
    </source>
</reference>
<dbReference type="EMBL" id="JAMGBD010000001">
    <property type="protein sequence ID" value="MCL6683018.1"/>
    <property type="molecule type" value="Genomic_DNA"/>
</dbReference>
<evidence type="ECO:0000259" key="1">
    <source>
        <dbReference type="Pfam" id="PF09836"/>
    </source>
</evidence>
<dbReference type="Gene3D" id="1.10.150.690">
    <property type="entry name" value="DUF2063"/>
    <property type="match status" value="1"/>
</dbReference>
<name>A0ABT0RK53_9SPHN</name>
<evidence type="ECO:0000313" key="2">
    <source>
        <dbReference type="EMBL" id="MCL6683018.1"/>
    </source>
</evidence>
<dbReference type="Pfam" id="PF09836">
    <property type="entry name" value="DUF2063"/>
    <property type="match status" value="1"/>
</dbReference>
<dbReference type="InterPro" id="IPR018640">
    <property type="entry name" value="DUF2063"/>
</dbReference>
<gene>
    <name evidence="2" type="ORF">LZ536_03750</name>
</gene>
<dbReference type="RefSeq" id="WP_249846950.1">
    <property type="nucleotide sequence ID" value="NZ_JAMGBD010000001.1"/>
</dbReference>
<dbReference type="InterPro" id="IPR044922">
    <property type="entry name" value="DUF2063_N_sf"/>
</dbReference>
<keyword evidence="2" id="KW-0238">DNA-binding</keyword>
<feature type="domain" description="Putative DNA-binding" evidence="1">
    <location>
        <begin position="5"/>
        <end position="91"/>
    </location>
</feature>
<proteinExistence type="predicted"/>
<protein>
    <submittedName>
        <fullName evidence="2">DNA-binding domain-containing protein</fullName>
    </submittedName>
</protein>